<accession>A0A182J8S7</accession>
<dbReference type="AlphaFoldDB" id="A0A182J8S7"/>
<evidence type="ECO:0000313" key="1">
    <source>
        <dbReference type="EnsemblMetazoa" id="AATE013537-PA.1"/>
    </source>
</evidence>
<name>A0A182J8S7_ANOAO</name>
<protein>
    <submittedName>
        <fullName evidence="1">Uncharacterized protein</fullName>
    </submittedName>
</protein>
<organism evidence="1">
    <name type="scientific">Anopheles atroparvus</name>
    <name type="common">European mosquito</name>
    <dbReference type="NCBI Taxonomy" id="41427"/>
    <lineage>
        <taxon>Eukaryota</taxon>
        <taxon>Metazoa</taxon>
        <taxon>Ecdysozoa</taxon>
        <taxon>Arthropoda</taxon>
        <taxon>Hexapoda</taxon>
        <taxon>Insecta</taxon>
        <taxon>Pterygota</taxon>
        <taxon>Neoptera</taxon>
        <taxon>Endopterygota</taxon>
        <taxon>Diptera</taxon>
        <taxon>Nematocera</taxon>
        <taxon>Culicoidea</taxon>
        <taxon>Culicidae</taxon>
        <taxon>Anophelinae</taxon>
        <taxon>Anopheles</taxon>
    </lineage>
</organism>
<reference evidence="1" key="1">
    <citation type="submission" date="2022-08" db="UniProtKB">
        <authorList>
            <consortium name="EnsemblMetazoa"/>
        </authorList>
    </citation>
    <scope>IDENTIFICATION</scope>
    <source>
        <strain evidence="1">EBRO</strain>
    </source>
</reference>
<proteinExistence type="predicted"/>
<dbReference type="EnsemblMetazoa" id="AATE013537-RA">
    <property type="protein sequence ID" value="AATE013537-PA.1"/>
    <property type="gene ID" value="AATE013537"/>
</dbReference>
<sequence>MVISIAAKRALSAALSRSCLIRRFRNRRVSLSFVSATVAWIFSISASASLSPFSSVGFFAFSLRASRFVVGASLSSSMVASCRFFRNCATLGSPSVPDATLVDFFVFFFALRGLLRRGFLCRMAFGVAGFIFAIERGTQRLQLRHFLQSSSILYRRVSYTL</sequence>
<dbReference type="VEuPathDB" id="VectorBase:AATE013537"/>